<reference evidence="2" key="1">
    <citation type="journal article" date="2019" name="bioRxiv">
        <title>The Genome of the Zebra Mussel, Dreissena polymorpha: A Resource for Invasive Species Research.</title>
        <authorList>
            <person name="McCartney M.A."/>
            <person name="Auch B."/>
            <person name="Kono T."/>
            <person name="Mallez S."/>
            <person name="Zhang Y."/>
            <person name="Obille A."/>
            <person name="Becker A."/>
            <person name="Abrahante J.E."/>
            <person name="Garbe J."/>
            <person name="Badalamenti J.P."/>
            <person name="Herman A."/>
            <person name="Mangelson H."/>
            <person name="Liachko I."/>
            <person name="Sullivan S."/>
            <person name="Sone E.D."/>
            <person name="Koren S."/>
            <person name="Silverstein K.A.T."/>
            <person name="Beckman K.B."/>
            <person name="Gohl D.M."/>
        </authorList>
    </citation>
    <scope>NUCLEOTIDE SEQUENCE</scope>
    <source>
        <strain evidence="2">Duluth1</strain>
        <tissue evidence="2">Whole animal</tissue>
    </source>
</reference>
<gene>
    <name evidence="2" type="ORF">DPMN_061315</name>
</gene>
<accession>A0A9D4C775</accession>
<proteinExistence type="predicted"/>
<keyword evidence="1" id="KW-1133">Transmembrane helix</keyword>
<dbReference type="EMBL" id="JAIWYP010000013">
    <property type="protein sequence ID" value="KAH3718510.1"/>
    <property type="molecule type" value="Genomic_DNA"/>
</dbReference>
<sequence length="249" mass="27401">MKDEVKSIKGSVTSSIHKCTSLHNDLSQFLEIVQKIGDNKEVCLIASIRCKHIIQKAWAVLGKSGKAFNVQRKSQHNVKMPSDADPCWIIAISALPDGQVLVADRQNDNVKLLNKQYQVVSHWGVTACIWDMCQITPSEVAVAVTNNASNKHEVQFITVTQNQLSPGRKLELQHEGRGIAHHQGELFISSGTALYTYSLSGKLVCRLYEVISAETSGKNLCGLLLITFVLCTGVFLPFWGKESGQIGLL</sequence>
<dbReference type="AlphaFoldDB" id="A0A9D4C775"/>
<keyword evidence="1" id="KW-0812">Transmembrane</keyword>
<keyword evidence="1" id="KW-0472">Membrane</keyword>
<dbReference type="Proteomes" id="UP000828390">
    <property type="component" value="Unassembled WGS sequence"/>
</dbReference>
<evidence type="ECO:0000256" key="1">
    <source>
        <dbReference type="SAM" id="Phobius"/>
    </source>
</evidence>
<feature type="transmembrane region" description="Helical" evidence="1">
    <location>
        <begin position="220"/>
        <end position="239"/>
    </location>
</feature>
<protein>
    <submittedName>
        <fullName evidence="2">Uncharacterized protein</fullName>
    </submittedName>
</protein>
<evidence type="ECO:0000313" key="3">
    <source>
        <dbReference type="Proteomes" id="UP000828390"/>
    </source>
</evidence>
<evidence type="ECO:0000313" key="2">
    <source>
        <dbReference type="EMBL" id="KAH3718510.1"/>
    </source>
</evidence>
<reference evidence="2" key="2">
    <citation type="submission" date="2020-11" db="EMBL/GenBank/DDBJ databases">
        <authorList>
            <person name="McCartney M.A."/>
            <person name="Auch B."/>
            <person name="Kono T."/>
            <person name="Mallez S."/>
            <person name="Becker A."/>
            <person name="Gohl D.M."/>
            <person name="Silverstein K.A.T."/>
            <person name="Koren S."/>
            <person name="Bechman K.B."/>
            <person name="Herman A."/>
            <person name="Abrahante J.E."/>
            <person name="Garbe J."/>
        </authorList>
    </citation>
    <scope>NUCLEOTIDE SEQUENCE</scope>
    <source>
        <strain evidence="2">Duluth1</strain>
        <tissue evidence="2">Whole animal</tissue>
    </source>
</reference>
<organism evidence="2 3">
    <name type="scientific">Dreissena polymorpha</name>
    <name type="common">Zebra mussel</name>
    <name type="synonym">Mytilus polymorpha</name>
    <dbReference type="NCBI Taxonomy" id="45954"/>
    <lineage>
        <taxon>Eukaryota</taxon>
        <taxon>Metazoa</taxon>
        <taxon>Spiralia</taxon>
        <taxon>Lophotrochozoa</taxon>
        <taxon>Mollusca</taxon>
        <taxon>Bivalvia</taxon>
        <taxon>Autobranchia</taxon>
        <taxon>Heteroconchia</taxon>
        <taxon>Euheterodonta</taxon>
        <taxon>Imparidentia</taxon>
        <taxon>Neoheterodontei</taxon>
        <taxon>Myida</taxon>
        <taxon>Dreissenoidea</taxon>
        <taxon>Dreissenidae</taxon>
        <taxon>Dreissena</taxon>
    </lineage>
</organism>
<keyword evidence="3" id="KW-1185">Reference proteome</keyword>
<comment type="caution">
    <text evidence="2">The sequence shown here is derived from an EMBL/GenBank/DDBJ whole genome shotgun (WGS) entry which is preliminary data.</text>
</comment>
<name>A0A9D4C775_DREPO</name>